<keyword evidence="5 6" id="KW-0067">ATP-binding</keyword>
<dbReference type="GO" id="GO:0005524">
    <property type="term" value="F:ATP binding"/>
    <property type="evidence" value="ECO:0007669"/>
    <property type="project" value="UniProtKB-UniRule"/>
</dbReference>
<evidence type="ECO:0000256" key="1">
    <source>
        <dbReference type="ARBA" id="ARBA00022527"/>
    </source>
</evidence>
<dbReference type="Pfam" id="PF00069">
    <property type="entry name" value="Pkinase"/>
    <property type="match status" value="1"/>
</dbReference>
<dbReference type="PROSITE" id="PS50011">
    <property type="entry name" value="PROTEIN_KINASE_DOM"/>
    <property type="match status" value="1"/>
</dbReference>
<keyword evidence="1 7" id="KW-0723">Serine/threonine-protein kinase</keyword>
<comment type="similarity">
    <text evidence="7">Belongs to the protein kinase superfamily.</text>
</comment>
<dbReference type="PANTHER" id="PTHR45646:SF11">
    <property type="entry name" value="SERINE_THREONINE-PROTEIN KINASE DOA"/>
    <property type="match status" value="1"/>
</dbReference>
<feature type="binding site" evidence="6">
    <location>
        <position position="73"/>
    </location>
    <ligand>
        <name>ATP</name>
        <dbReference type="ChEBI" id="CHEBI:30616"/>
    </ligand>
</feature>
<dbReference type="GO" id="GO:0005634">
    <property type="term" value="C:nucleus"/>
    <property type="evidence" value="ECO:0007669"/>
    <property type="project" value="TreeGrafter"/>
</dbReference>
<evidence type="ECO:0000256" key="8">
    <source>
        <dbReference type="SAM" id="MobiDB-lite"/>
    </source>
</evidence>
<dbReference type="InterPro" id="IPR051175">
    <property type="entry name" value="CLK_kinases"/>
</dbReference>
<keyword evidence="3 6" id="KW-0547">Nucleotide-binding</keyword>
<feature type="domain" description="Protein kinase" evidence="9">
    <location>
        <begin position="43"/>
        <end position="386"/>
    </location>
</feature>
<dbReference type="Proteomes" id="UP000315496">
    <property type="component" value="Chromosome 2"/>
</dbReference>
<evidence type="ECO:0000256" key="7">
    <source>
        <dbReference type="RuleBase" id="RU000304"/>
    </source>
</evidence>
<comment type="caution">
    <text evidence="10">The sequence shown here is derived from an EMBL/GenBank/DDBJ whole genome shotgun (WGS) entry which is preliminary data.</text>
</comment>
<evidence type="ECO:0000256" key="5">
    <source>
        <dbReference type="ARBA" id="ARBA00022840"/>
    </source>
</evidence>
<keyword evidence="11" id="KW-1185">Reference proteome</keyword>
<evidence type="ECO:0000313" key="10">
    <source>
        <dbReference type="EMBL" id="TNJ29163.1"/>
    </source>
</evidence>
<dbReference type="InterPro" id="IPR000719">
    <property type="entry name" value="Prot_kinase_dom"/>
</dbReference>
<evidence type="ECO:0000313" key="11">
    <source>
        <dbReference type="Proteomes" id="UP000315496"/>
    </source>
</evidence>
<evidence type="ECO:0000256" key="4">
    <source>
        <dbReference type="ARBA" id="ARBA00022777"/>
    </source>
</evidence>
<dbReference type="EMBL" id="VDLU01000002">
    <property type="protein sequence ID" value="TNJ29163.1"/>
    <property type="molecule type" value="Genomic_DNA"/>
</dbReference>
<name>A0A4Z1T572_GIAMU</name>
<organism evidence="10 11">
    <name type="scientific">Giardia muris</name>
    <dbReference type="NCBI Taxonomy" id="5742"/>
    <lineage>
        <taxon>Eukaryota</taxon>
        <taxon>Metamonada</taxon>
        <taxon>Diplomonadida</taxon>
        <taxon>Hexamitidae</taxon>
        <taxon>Giardiinae</taxon>
        <taxon>Giardia</taxon>
    </lineage>
</organism>
<dbReference type="GO" id="GO:0004674">
    <property type="term" value="F:protein serine/threonine kinase activity"/>
    <property type="evidence" value="ECO:0007669"/>
    <property type="project" value="UniProtKB-KW"/>
</dbReference>
<dbReference type="PROSITE" id="PS00107">
    <property type="entry name" value="PROTEIN_KINASE_ATP"/>
    <property type="match status" value="1"/>
</dbReference>
<keyword evidence="4 10" id="KW-0418">Kinase</keyword>
<dbReference type="Gene3D" id="1.10.510.10">
    <property type="entry name" value="Transferase(Phosphotransferase) domain 1"/>
    <property type="match status" value="1"/>
</dbReference>
<dbReference type="InterPro" id="IPR008271">
    <property type="entry name" value="Ser/Thr_kinase_AS"/>
</dbReference>
<sequence length="439" mass="49639">MSRPGTGRRGSARLGLATSAHAARDPDEGHFNPAPNELLGGRFAIVSRLGHGTFGRVFACTDRSRCDVEVAVKVIRAIDRYVAAGRAEVSVLTRIKQSAARASWSAFSGSTLAPYFSKIHQNNCNLAYMEASFEYNGHICIVFPKYGMSLLDLLRANNFRGFNIDWTRELSRNFMLGIGFLHCLGYIHTDIKLENILTKHKPLSTRVRDRIFVHPSGAELIVIDLGSSVALDDVKKPSLVCTRQYRPPEGYLGIPYDQSLDIWSCGCVIFELLTGRTLFRTHDSIVHLCMMEKLLGPMPDTVLRQMDAANSKYSEHYSRENRRWILPGEIPIQERRHYDDLGTLEAELTNCGYGYHSSLIHLLRMMLQWDARRRPTVAECMMHPFFLEEPRESKQVMTTTGPSDKVVRLIHDLVGAVSREHPQYTELLRRADEVLNGDS</sequence>
<dbReference type="Gene3D" id="3.30.200.20">
    <property type="entry name" value="Phosphorylase Kinase, domain 1"/>
    <property type="match status" value="1"/>
</dbReference>
<feature type="region of interest" description="Disordered" evidence="8">
    <location>
        <begin position="1"/>
        <end position="34"/>
    </location>
</feature>
<dbReference type="PROSITE" id="PS00108">
    <property type="entry name" value="PROTEIN_KINASE_ST"/>
    <property type="match status" value="1"/>
</dbReference>
<dbReference type="SMART" id="SM00220">
    <property type="entry name" value="S_TKc"/>
    <property type="match status" value="1"/>
</dbReference>
<evidence type="ECO:0000256" key="2">
    <source>
        <dbReference type="ARBA" id="ARBA00022679"/>
    </source>
</evidence>
<evidence type="ECO:0000256" key="3">
    <source>
        <dbReference type="ARBA" id="ARBA00022741"/>
    </source>
</evidence>
<dbReference type="AlphaFoldDB" id="A0A4Z1T572"/>
<accession>A0A4Z1T572</accession>
<evidence type="ECO:0000256" key="6">
    <source>
        <dbReference type="PROSITE-ProRule" id="PRU10141"/>
    </source>
</evidence>
<dbReference type="OrthoDB" id="283111at2759"/>
<dbReference type="InterPro" id="IPR011009">
    <property type="entry name" value="Kinase-like_dom_sf"/>
</dbReference>
<dbReference type="SUPFAM" id="SSF56112">
    <property type="entry name" value="Protein kinase-like (PK-like)"/>
    <property type="match status" value="1"/>
</dbReference>
<dbReference type="InterPro" id="IPR017441">
    <property type="entry name" value="Protein_kinase_ATP_BS"/>
</dbReference>
<reference evidence="10 11" key="1">
    <citation type="submission" date="2019-05" db="EMBL/GenBank/DDBJ databases">
        <title>The compact genome of Giardia muris reveals important steps in the evolution of intestinal protozoan parasites.</title>
        <authorList>
            <person name="Xu F."/>
            <person name="Jimenez-Gonzalez A."/>
            <person name="Einarsson E."/>
            <person name="Astvaldsson A."/>
            <person name="Peirasmaki D."/>
            <person name="Eckmann L."/>
            <person name="Andersson J.O."/>
            <person name="Svard S.G."/>
            <person name="Jerlstrom-Hultqvist J."/>
        </authorList>
    </citation>
    <scope>NUCLEOTIDE SEQUENCE [LARGE SCALE GENOMIC DNA]</scope>
    <source>
        <strain evidence="10 11">Roberts-Thomson</strain>
    </source>
</reference>
<dbReference type="VEuPathDB" id="GiardiaDB:GMRT_15806"/>
<proteinExistence type="inferred from homology"/>
<gene>
    <name evidence="10" type="ORF">GMRT_15806</name>
</gene>
<dbReference type="PANTHER" id="PTHR45646">
    <property type="entry name" value="SERINE/THREONINE-PROTEIN KINASE DOA-RELATED"/>
    <property type="match status" value="1"/>
</dbReference>
<keyword evidence="2" id="KW-0808">Transferase</keyword>
<protein>
    <submittedName>
        <fullName evidence="10">Kinase, CMGC CLK</fullName>
    </submittedName>
</protein>
<evidence type="ECO:0000259" key="9">
    <source>
        <dbReference type="PROSITE" id="PS50011"/>
    </source>
</evidence>